<organism evidence="1 2">
    <name type="scientific">Trifolium medium</name>
    <dbReference type="NCBI Taxonomy" id="97028"/>
    <lineage>
        <taxon>Eukaryota</taxon>
        <taxon>Viridiplantae</taxon>
        <taxon>Streptophyta</taxon>
        <taxon>Embryophyta</taxon>
        <taxon>Tracheophyta</taxon>
        <taxon>Spermatophyta</taxon>
        <taxon>Magnoliopsida</taxon>
        <taxon>eudicotyledons</taxon>
        <taxon>Gunneridae</taxon>
        <taxon>Pentapetalae</taxon>
        <taxon>rosids</taxon>
        <taxon>fabids</taxon>
        <taxon>Fabales</taxon>
        <taxon>Fabaceae</taxon>
        <taxon>Papilionoideae</taxon>
        <taxon>50 kb inversion clade</taxon>
        <taxon>NPAAA clade</taxon>
        <taxon>Hologalegina</taxon>
        <taxon>IRL clade</taxon>
        <taxon>Trifolieae</taxon>
        <taxon>Trifolium</taxon>
    </lineage>
</organism>
<dbReference type="Proteomes" id="UP000265520">
    <property type="component" value="Unassembled WGS sequence"/>
</dbReference>
<sequence length="50" mass="5269">WDLSKVFCSAVCVCAGVLVGNWIFACVSSLFPAGTAAIGSDLFRLQCVRS</sequence>
<name>A0A392SH46_9FABA</name>
<protein>
    <submittedName>
        <fullName evidence="1">Uncharacterized protein</fullName>
    </submittedName>
</protein>
<feature type="non-terminal residue" evidence="1">
    <location>
        <position position="1"/>
    </location>
</feature>
<dbReference type="AlphaFoldDB" id="A0A392SH46"/>
<evidence type="ECO:0000313" key="1">
    <source>
        <dbReference type="EMBL" id="MCI47265.1"/>
    </source>
</evidence>
<reference evidence="1 2" key="1">
    <citation type="journal article" date="2018" name="Front. Plant Sci.">
        <title>Red Clover (Trifolium pratense) and Zigzag Clover (T. medium) - A Picture of Genomic Similarities and Differences.</title>
        <authorList>
            <person name="Dluhosova J."/>
            <person name="Istvanek J."/>
            <person name="Nedelnik J."/>
            <person name="Repkova J."/>
        </authorList>
    </citation>
    <scope>NUCLEOTIDE SEQUENCE [LARGE SCALE GENOMIC DNA]</scope>
    <source>
        <strain evidence="2">cv. 10/8</strain>
        <tissue evidence="1">Leaf</tissue>
    </source>
</reference>
<keyword evidence="2" id="KW-1185">Reference proteome</keyword>
<comment type="caution">
    <text evidence="1">The sequence shown here is derived from an EMBL/GenBank/DDBJ whole genome shotgun (WGS) entry which is preliminary data.</text>
</comment>
<evidence type="ECO:0000313" key="2">
    <source>
        <dbReference type="Proteomes" id="UP000265520"/>
    </source>
</evidence>
<accession>A0A392SH46</accession>
<dbReference type="EMBL" id="LXQA010369900">
    <property type="protein sequence ID" value="MCI47265.1"/>
    <property type="molecule type" value="Genomic_DNA"/>
</dbReference>
<proteinExistence type="predicted"/>